<reference evidence="1 2" key="1">
    <citation type="submission" date="2018-12" db="EMBL/GenBank/DDBJ databases">
        <title>Flammeovirga pectinis sp. nov., isolated from the gut of the Korean scallop, Patinopecten yessoensis.</title>
        <authorList>
            <person name="Bae J.-W."/>
            <person name="Jeong Y.-S."/>
            <person name="Kang W."/>
        </authorList>
    </citation>
    <scope>NUCLEOTIDE SEQUENCE [LARGE SCALE GENOMIC DNA]</scope>
    <source>
        <strain evidence="1 2">L12M1</strain>
    </source>
</reference>
<protein>
    <submittedName>
        <fullName evidence="1">Uncharacterized protein</fullName>
    </submittedName>
</protein>
<sequence>MKKSNIYLLSILCSVTLFIILGALVSVARGKKSSYDNSSNSSVPAYSHIVLKNTNYDVEVKTGDKYEMKIRFNREEEKFEIPFNVRQDTLFLSKLPSDLVDKIKAIELNIPIDNLDIKAQKSRIDLNSYLGKSLKIELDQAESNIYKSSENGFSFINIQCINKSKFYSRSKCDRLQLDVRDSDFENWGAVGNITGSVKDKSSVMINEPGETKLEKDKESKVQYFYN</sequence>
<evidence type="ECO:0000313" key="1">
    <source>
        <dbReference type="EMBL" id="AZQ64008.1"/>
    </source>
</evidence>
<name>A0A3Q9FR28_9BACT</name>
<dbReference type="OrthoDB" id="977554at2"/>
<proteinExistence type="predicted"/>
<accession>A0A3Q9FR28</accession>
<dbReference type="EMBL" id="CP034562">
    <property type="protein sequence ID" value="AZQ64008.1"/>
    <property type="molecule type" value="Genomic_DNA"/>
</dbReference>
<evidence type="ECO:0000313" key="2">
    <source>
        <dbReference type="Proteomes" id="UP000267268"/>
    </source>
</evidence>
<dbReference type="AlphaFoldDB" id="A0A3Q9FR28"/>
<dbReference type="RefSeq" id="WP_126617277.1">
    <property type="nucleotide sequence ID" value="NZ_CP034562.1"/>
</dbReference>
<keyword evidence="2" id="KW-1185">Reference proteome</keyword>
<organism evidence="1 2">
    <name type="scientific">Flammeovirga pectinis</name>
    <dbReference type="NCBI Taxonomy" id="2494373"/>
    <lineage>
        <taxon>Bacteria</taxon>
        <taxon>Pseudomonadati</taxon>
        <taxon>Bacteroidota</taxon>
        <taxon>Cytophagia</taxon>
        <taxon>Cytophagales</taxon>
        <taxon>Flammeovirgaceae</taxon>
        <taxon>Flammeovirga</taxon>
    </lineage>
</organism>
<gene>
    <name evidence="1" type="ORF">EI427_17780</name>
</gene>
<dbReference type="KEGG" id="fll:EI427_17780"/>
<dbReference type="Proteomes" id="UP000267268">
    <property type="component" value="Chromosome 1"/>
</dbReference>